<evidence type="ECO:0000256" key="1">
    <source>
        <dbReference type="SAM" id="SignalP"/>
    </source>
</evidence>
<dbReference type="Pfam" id="PF09619">
    <property type="entry name" value="YscW"/>
    <property type="match status" value="1"/>
</dbReference>
<dbReference type="PROSITE" id="PS51257">
    <property type="entry name" value="PROKAR_LIPOPROTEIN"/>
    <property type="match status" value="1"/>
</dbReference>
<feature type="signal peptide" evidence="1">
    <location>
        <begin position="1"/>
        <end position="20"/>
    </location>
</feature>
<accession>A0A0Q0XVT9</accession>
<name>A0A0Q0XVT9_9PSED</name>
<dbReference type="RefSeq" id="WP_055101837.1">
    <property type="nucleotide sequence ID" value="NZ_LLWH01000049.1"/>
</dbReference>
<evidence type="ECO:0008006" key="4">
    <source>
        <dbReference type="Google" id="ProtNLM"/>
    </source>
</evidence>
<dbReference type="InterPro" id="IPR053196">
    <property type="entry name" value="Lipoprotein_YbaY-like"/>
</dbReference>
<keyword evidence="3" id="KW-1185">Reference proteome</keyword>
<keyword evidence="1" id="KW-0732">Signal</keyword>
<comment type="caution">
    <text evidence="2">The sequence shown here is derived from an EMBL/GenBank/DDBJ whole genome shotgun (WGS) entry which is preliminary data.</text>
</comment>
<sequence length="132" mass="14291">MKKILLLSLTALLGACSSMNSTPKATLDGEVYYLQRIALPPTATLEVSLQDVSLADAPAVTLAKQSGPIKGQVPLPFHLNYNPADVKPGHTYAVSARIEEDGKLLFISTEHNSVDLNAKTLQPIRLRVDQVR</sequence>
<dbReference type="AlphaFoldDB" id="A0A0Q0XVT9"/>
<protein>
    <recommendedName>
        <fullName evidence="4">Lipoprotein</fullName>
    </recommendedName>
</protein>
<dbReference type="EMBL" id="LLWH01000049">
    <property type="protein sequence ID" value="KQB54768.1"/>
    <property type="molecule type" value="Genomic_DNA"/>
</dbReference>
<reference evidence="2 3" key="1">
    <citation type="submission" date="2015-10" db="EMBL/GenBank/DDBJ databases">
        <title>Pseudomonas helleri sp. nov. and Pseudomonas weihenstephanensis sp. nov., isolated from raw cows milk.</title>
        <authorList>
            <person name="Von Neubeck M."/>
            <person name="Huptas C."/>
            <person name="Wenning M."/>
            <person name="Scherer S."/>
        </authorList>
    </citation>
    <scope>NUCLEOTIDE SEQUENCE [LARGE SCALE GENOMIC DNA]</scope>
    <source>
        <strain evidence="2 3">BSTT44</strain>
    </source>
</reference>
<dbReference type="PANTHER" id="PTHR38013:SF1">
    <property type="entry name" value="GLYCOPROTEIN_POLYSACCHARIDE METABOLISM"/>
    <property type="match status" value="1"/>
</dbReference>
<evidence type="ECO:0000313" key="3">
    <source>
        <dbReference type="Proteomes" id="UP000050342"/>
    </source>
</evidence>
<proteinExistence type="predicted"/>
<feature type="chain" id="PRO_5006186821" description="Lipoprotein" evidence="1">
    <location>
        <begin position="21"/>
        <end position="132"/>
    </location>
</feature>
<dbReference type="Proteomes" id="UP000050342">
    <property type="component" value="Unassembled WGS sequence"/>
</dbReference>
<dbReference type="PANTHER" id="PTHR38013">
    <property type="entry name" value="GLYCOPROTEIN/POLYSACCHARIDE METABOLISM"/>
    <property type="match status" value="1"/>
</dbReference>
<gene>
    <name evidence="2" type="ORF">AQS70_20750</name>
</gene>
<dbReference type="InterPro" id="IPR039366">
    <property type="entry name" value="Pilotin"/>
</dbReference>
<organism evidence="2 3">
    <name type="scientific">Pseudomonas endophytica</name>
    <dbReference type="NCBI Taxonomy" id="1563157"/>
    <lineage>
        <taxon>Bacteria</taxon>
        <taxon>Pseudomonadati</taxon>
        <taxon>Pseudomonadota</taxon>
        <taxon>Gammaproteobacteria</taxon>
        <taxon>Pseudomonadales</taxon>
        <taxon>Pseudomonadaceae</taxon>
        <taxon>Pseudomonas</taxon>
    </lineage>
</organism>
<dbReference type="STRING" id="1563157.AQS70_20750"/>
<evidence type="ECO:0000313" key="2">
    <source>
        <dbReference type="EMBL" id="KQB54768.1"/>
    </source>
</evidence>
<dbReference type="OrthoDB" id="5348860at2"/>